<evidence type="ECO:0000313" key="3">
    <source>
        <dbReference type="EMBL" id="KAL3758647.1"/>
    </source>
</evidence>
<organism evidence="3 4">
    <name type="scientific">Discostella pseudostelligera</name>
    <dbReference type="NCBI Taxonomy" id="259834"/>
    <lineage>
        <taxon>Eukaryota</taxon>
        <taxon>Sar</taxon>
        <taxon>Stramenopiles</taxon>
        <taxon>Ochrophyta</taxon>
        <taxon>Bacillariophyta</taxon>
        <taxon>Coscinodiscophyceae</taxon>
        <taxon>Thalassiosirophycidae</taxon>
        <taxon>Stephanodiscales</taxon>
        <taxon>Stephanodiscaceae</taxon>
        <taxon>Discostella</taxon>
    </lineage>
</organism>
<feature type="transmembrane region" description="Helical" evidence="2">
    <location>
        <begin position="1083"/>
        <end position="1101"/>
    </location>
</feature>
<feature type="compositionally biased region" description="Polar residues" evidence="1">
    <location>
        <begin position="134"/>
        <end position="143"/>
    </location>
</feature>
<feature type="region of interest" description="Disordered" evidence="1">
    <location>
        <begin position="218"/>
        <end position="252"/>
    </location>
</feature>
<keyword evidence="2" id="KW-0472">Membrane</keyword>
<feature type="transmembrane region" description="Helical" evidence="2">
    <location>
        <begin position="1052"/>
        <end position="1071"/>
    </location>
</feature>
<dbReference type="EMBL" id="JALLBG020000227">
    <property type="protein sequence ID" value="KAL3758647.1"/>
    <property type="molecule type" value="Genomic_DNA"/>
</dbReference>
<feature type="transmembrane region" description="Helical" evidence="2">
    <location>
        <begin position="1011"/>
        <end position="1032"/>
    </location>
</feature>
<feature type="compositionally biased region" description="Basic and acidic residues" evidence="1">
    <location>
        <begin position="117"/>
        <end position="133"/>
    </location>
</feature>
<dbReference type="PANTHER" id="PTHR35313">
    <property type="entry name" value="NO EXINE FORMATION 1"/>
    <property type="match status" value="1"/>
</dbReference>
<feature type="transmembrane region" description="Helical" evidence="2">
    <location>
        <begin position="740"/>
        <end position="763"/>
    </location>
</feature>
<evidence type="ECO:0000256" key="1">
    <source>
        <dbReference type="SAM" id="MobiDB-lite"/>
    </source>
</evidence>
<sequence>MTMEIPVIDQQQQQQRTSTKAPPPSAFSHPLPPPPPPPPIRSLDQQQQGQQSQQSHQFNYASRRPQHQMQQQQPPPERPLPNPPPLTAEFASRQSQSQHHQHATVAEVGMSGTMIDRLGEGSRRSDAAYRHSSDASTTTSKLPTNTLADSATATTSSTTAIASGSLPSYSQYSSPYYYPQQLQSTSSPAINAASTTTSTLLSREGGLETLKARNIHHATTASSSSSSSGTSSGVPTTSSSVIISSGGSPRNSPSANYNINSSNSSNINLSIAILLFPPLLLLFLQDMSSSFPLMVLVCCGLLVYSFDLANLGSSSISSGGAGVKQQSSGGGGGMYTLIAIWSSWILLSFVVGYDVIFLGDGELGTGRRHIIGDVATDNGNEQLLLSTDFEQGGVMQVPSSSYQNNNSGIDIYGFTLLLARLGTSILLLFQLATWTTLQFHWLHTTMPVMITFLERILYSTLPLVSAAVMAASCYGLVSSSSSTTAYSSIGLDSLATVVPYVFAFHLTLGIWLVGSAPSSSSLLADGEEQRGSPPSTRRQGREDSYISSKYDKSASTKSVLSHVCAIHPREGRTLSYLLVFLPPLTHISTFRLRMAGYSSYASWDDLFDFILVSTVPYILHYSLLLASSSGAAPVIDERWRRSLPWLLKTGTSPAEGRTIRGASVPMTISLFGCMAFQHRFLVPLCARASYIINGHGGVISLMAATTFLTLGTIFAYSSVWFLGRKNSKDEYLLGEYHEDFFQLLVAVSATCYGLSCGPKWTFLPVPMLLAESLALWVLTKQLRYAVLTAFVYFTVASIVVAYRLTFLNESIEILPGKAIIMKKFANLAMCASIWLILLVGLFVRAPGGYGSQLMRKFDFRGLCLTIYCVVLVVMEFALLPEPMPLYSRDNFEVGRVAVYSSRIAYFTGFLSLVIILHVKAQHLISVGSTVISSSIVVGKVIAVVIESSIDDSLGMLYRRWAAASLLLISICAPYLLKPTQVKMPRFHRKRQDVNGKPSSMLILPRNAPSALVIYCAILLPSVIVASVHLVLGPLVGILTGLNSGASPKLSEMIGYSVSLWGASVLSALNHILPDGAAEVWRRVAALTFIVGMFVSFAAPAFPGTSSSSTSLDINDAFQYVSNLDVEDDATSGGWGLVSAFLAILMAILGPLELREVRDSSGKRDTRQLLRLMIFGMMFGCGLSWFITMQSMSKDIFIPIFVTTFSCMIMASLGTVAAVMGYFLDAREFAEAEQIANIWVGVFPVFFVISSISLSAHAHPFGIGGWASTYLSVCGLLAGAFCVTVRMRDEKTSITRGYGNMSCVMSWLCAIIVVYGRYGVAGVGVVGTTSVAGIPASVLGTILCAPILLLLEGEGSSGGGRKKYQVSSTKAKTKGLVLPTLTRSNWFAPLLAGTVSVFLVATCYAIFLRGCGLSKFSLLFGGSDLTKSKDDVLSHVHGSASKITGIRELDDVATMAKKSVVHTRTMVASIKLGDSGIWTARNIWGPLMHMMGLIAVLPSMQYLVRHSCVGAAPSARIVLLTLPPNVLAMAIGRGIPSLIALAAISCVGGMIQYTIVEKGGRVG</sequence>
<feature type="transmembrane region" description="Helical" evidence="2">
    <location>
        <begin position="1385"/>
        <end position="1406"/>
    </location>
</feature>
<feature type="transmembrane region" description="Helical" evidence="2">
    <location>
        <begin position="291"/>
        <end position="312"/>
    </location>
</feature>
<proteinExistence type="predicted"/>
<accession>A0ABD3M8W7</accession>
<keyword evidence="2" id="KW-0812">Transmembrane</keyword>
<evidence type="ECO:0000256" key="2">
    <source>
        <dbReference type="SAM" id="Phobius"/>
    </source>
</evidence>
<dbReference type="Proteomes" id="UP001530293">
    <property type="component" value="Unassembled WGS sequence"/>
</dbReference>
<feature type="transmembrane region" description="Helical" evidence="2">
    <location>
        <begin position="489"/>
        <end position="513"/>
    </location>
</feature>
<reference evidence="3 4" key="1">
    <citation type="submission" date="2024-10" db="EMBL/GenBank/DDBJ databases">
        <title>Updated reference genomes for cyclostephanoid diatoms.</title>
        <authorList>
            <person name="Roberts W.R."/>
            <person name="Alverson A.J."/>
        </authorList>
    </citation>
    <scope>NUCLEOTIDE SEQUENCE [LARGE SCALE GENOMIC DNA]</scope>
    <source>
        <strain evidence="3 4">AJA232-27</strain>
    </source>
</reference>
<feature type="transmembrane region" description="Helical" evidence="2">
    <location>
        <begin position="456"/>
        <end position="477"/>
    </location>
</feature>
<feature type="transmembrane region" description="Helical" evidence="2">
    <location>
        <begin position="923"/>
        <end position="945"/>
    </location>
</feature>
<name>A0ABD3M8W7_9STRA</name>
<feature type="compositionally biased region" description="Pro residues" evidence="1">
    <location>
        <begin position="73"/>
        <end position="86"/>
    </location>
</feature>
<feature type="transmembrane region" description="Helical" evidence="2">
    <location>
        <begin position="1329"/>
        <end position="1350"/>
    </location>
</feature>
<feature type="transmembrane region" description="Helical" evidence="2">
    <location>
        <begin position="957"/>
        <end position="976"/>
    </location>
</feature>
<keyword evidence="2" id="KW-1133">Transmembrane helix</keyword>
<protein>
    <recommendedName>
        <fullName evidence="5">Dolichol kinase</fullName>
    </recommendedName>
</protein>
<feature type="transmembrane region" description="Helical" evidence="2">
    <location>
        <begin position="857"/>
        <end position="879"/>
    </location>
</feature>
<feature type="compositionally biased region" description="Low complexity" evidence="1">
    <location>
        <begin position="144"/>
        <end position="156"/>
    </location>
</feature>
<feature type="transmembrane region" description="Helical" evidence="2">
    <location>
        <begin position="1171"/>
        <end position="1189"/>
    </location>
</feature>
<evidence type="ECO:0008006" key="5">
    <source>
        <dbReference type="Google" id="ProtNLM"/>
    </source>
</evidence>
<comment type="caution">
    <text evidence="3">The sequence shown here is derived from an EMBL/GenBank/DDBJ whole genome shotgun (WGS) entry which is preliminary data.</text>
</comment>
<feature type="transmembrane region" description="Helical" evidence="2">
    <location>
        <begin position="609"/>
        <end position="635"/>
    </location>
</feature>
<feature type="transmembrane region" description="Helical" evidence="2">
    <location>
        <begin position="267"/>
        <end position="284"/>
    </location>
</feature>
<dbReference type="PANTHER" id="PTHR35313:SF1">
    <property type="entry name" value="NO EXINE FORMATION 1"/>
    <property type="match status" value="1"/>
</dbReference>
<feature type="transmembrane region" description="Helical" evidence="2">
    <location>
        <begin position="1235"/>
        <end position="1256"/>
    </location>
</feature>
<keyword evidence="4" id="KW-1185">Reference proteome</keyword>
<feature type="transmembrane region" description="Helical" evidence="2">
    <location>
        <begin position="784"/>
        <end position="804"/>
    </location>
</feature>
<feature type="region of interest" description="Disordered" evidence="1">
    <location>
        <begin position="1"/>
        <end position="156"/>
    </location>
</feature>
<feature type="transmembrane region" description="Helical" evidence="2">
    <location>
        <begin position="1262"/>
        <end position="1284"/>
    </location>
</feature>
<feature type="transmembrane region" description="Helical" evidence="2">
    <location>
        <begin position="1537"/>
        <end position="1555"/>
    </location>
</feature>
<feature type="transmembrane region" description="Helical" evidence="2">
    <location>
        <begin position="1132"/>
        <end position="1151"/>
    </location>
</feature>
<feature type="compositionally biased region" description="Low complexity" evidence="1">
    <location>
        <begin position="45"/>
        <end position="57"/>
    </location>
</feature>
<feature type="transmembrane region" description="Helical" evidence="2">
    <location>
        <begin position="899"/>
        <end position="916"/>
    </location>
</feature>
<feature type="compositionally biased region" description="Pro residues" evidence="1">
    <location>
        <begin position="21"/>
        <end position="40"/>
    </location>
</feature>
<feature type="transmembrane region" description="Helical" evidence="2">
    <location>
        <begin position="1296"/>
        <end position="1317"/>
    </location>
</feature>
<evidence type="ECO:0000313" key="4">
    <source>
        <dbReference type="Proteomes" id="UP001530293"/>
    </source>
</evidence>
<feature type="region of interest" description="Disordered" evidence="1">
    <location>
        <begin position="523"/>
        <end position="550"/>
    </location>
</feature>
<feature type="transmembrane region" description="Helical" evidence="2">
    <location>
        <begin position="332"/>
        <end position="358"/>
    </location>
</feature>
<feature type="transmembrane region" description="Helical" evidence="2">
    <location>
        <begin position="411"/>
        <end position="436"/>
    </location>
</feature>
<gene>
    <name evidence="3" type="ORF">ACHAWU_005233</name>
</gene>
<feature type="transmembrane region" description="Helical" evidence="2">
    <location>
        <begin position="697"/>
        <end position="720"/>
    </location>
</feature>
<feature type="compositionally biased region" description="Basic and acidic residues" evidence="1">
    <location>
        <begin position="539"/>
        <end position="550"/>
    </location>
</feature>
<feature type="transmembrane region" description="Helical" evidence="2">
    <location>
        <begin position="824"/>
        <end position="845"/>
    </location>
</feature>
<feature type="transmembrane region" description="Helical" evidence="2">
    <location>
        <begin position="1195"/>
        <end position="1223"/>
    </location>
</feature>